<evidence type="ECO:0000313" key="2">
    <source>
        <dbReference type="Proteomes" id="UP000237000"/>
    </source>
</evidence>
<protein>
    <submittedName>
        <fullName evidence="1">Uncharacterized protein</fullName>
    </submittedName>
</protein>
<gene>
    <name evidence="1" type="ORF">TorRG33x02_045920</name>
</gene>
<dbReference type="EMBL" id="JXTC01000018">
    <property type="protein sequence ID" value="PON99425.1"/>
    <property type="molecule type" value="Genomic_DNA"/>
</dbReference>
<dbReference type="AlphaFoldDB" id="A0A2P5FNQ7"/>
<sequence length="134" mass="15032">MASMEHQAGSAHKGIHHLARILHLPHRAATCPDMNSQRGRAKLGRKLDLRTCPSGLRNKWVYGSGGNFGRMDGWRLVNDSTIFWSFLLGGKSREGHVREGGFWIRWGWRRDRGTRFVKVLTLGLSGGVALKAEL</sequence>
<accession>A0A2P5FNQ7</accession>
<dbReference type="OrthoDB" id="10470834at2759"/>
<keyword evidence="2" id="KW-1185">Reference proteome</keyword>
<comment type="caution">
    <text evidence="1">The sequence shown here is derived from an EMBL/GenBank/DDBJ whole genome shotgun (WGS) entry which is preliminary data.</text>
</comment>
<name>A0A2P5FNQ7_TREOI</name>
<organism evidence="1 2">
    <name type="scientific">Trema orientale</name>
    <name type="common">Charcoal tree</name>
    <name type="synonym">Celtis orientalis</name>
    <dbReference type="NCBI Taxonomy" id="63057"/>
    <lineage>
        <taxon>Eukaryota</taxon>
        <taxon>Viridiplantae</taxon>
        <taxon>Streptophyta</taxon>
        <taxon>Embryophyta</taxon>
        <taxon>Tracheophyta</taxon>
        <taxon>Spermatophyta</taxon>
        <taxon>Magnoliopsida</taxon>
        <taxon>eudicotyledons</taxon>
        <taxon>Gunneridae</taxon>
        <taxon>Pentapetalae</taxon>
        <taxon>rosids</taxon>
        <taxon>fabids</taxon>
        <taxon>Rosales</taxon>
        <taxon>Cannabaceae</taxon>
        <taxon>Trema</taxon>
    </lineage>
</organism>
<evidence type="ECO:0000313" key="1">
    <source>
        <dbReference type="EMBL" id="PON99425.1"/>
    </source>
</evidence>
<dbReference type="InParanoid" id="A0A2P5FNQ7"/>
<dbReference type="Proteomes" id="UP000237000">
    <property type="component" value="Unassembled WGS sequence"/>
</dbReference>
<proteinExistence type="predicted"/>
<reference evidence="2" key="1">
    <citation type="submission" date="2016-06" db="EMBL/GenBank/DDBJ databases">
        <title>Parallel loss of symbiosis genes in relatives of nitrogen-fixing non-legume Parasponia.</title>
        <authorList>
            <person name="Van Velzen R."/>
            <person name="Holmer R."/>
            <person name="Bu F."/>
            <person name="Rutten L."/>
            <person name="Van Zeijl A."/>
            <person name="Liu W."/>
            <person name="Santuari L."/>
            <person name="Cao Q."/>
            <person name="Sharma T."/>
            <person name="Shen D."/>
            <person name="Roswanjaya Y."/>
            <person name="Wardhani T."/>
            <person name="Kalhor M.S."/>
            <person name="Jansen J."/>
            <person name="Van den Hoogen J."/>
            <person name="Gungor B."/>
            <person name="Hartog M."/>
            <person name="Hontelez J."/>
            <person name="Verver J."/>
            <person name="Yang W.-C."/>
            <person name="Schijlen E."/>
            <person name="Repin R."/>
            <person name="Schilthuizen M."/>
            <person name="Schranz E."/>
            <person name="Heidstra R."/>
            <person name="Miyata K."/>
            <person name="Fedorova E."/>
            <person name="Kohlen W."/>
            <person name="Bisseling T."/>
            <person name="Smit S."/>
            <person name="Geurts R."/>
        </authorList>
    </citation>
    <scope>NUCLEOTIDE SEQUENCE [LARGE SCALE GENOMIC DNA]</scope>
    <source>
        <strain evidence="2">cv. RG33-2</strain>
    </source>
</reference>